<name>N6UAS6_9HYPH</name>
<proteinExistence type="inferred from homology"/>
<accession>N6UAS6</accession>
<dbReference type="InterPro" id="IPR050563">
    <property type="entry name" value="4-hydroxybenzoyl-CoA_TE"/>
</dbReference>
<protein>
    <submittedName>
        <fullName evidence="4">Tol-pal system-associated acyl-CoA thioesterase</fullName>
    </submittedName>
</protein>
<evidence type="ECO:0000313" key="5">
    <source>
        <dbReference type="Proteomes" id="UP000012429"/>
    </source>
</evidence>
<dbReference type="PATRIC" id="fig|363754.4.peg.2666"/>
<dbReference type="PANTHER" id="PTHR31793:SF37">
    <property type="entry name" value="ACYL-COA THIOESTER HYDROLASE YBGC"/>
    <property type="match status" value="1"/>
</dbReference>
<feature type="domain" description="Thioesterase" evidence="3">
    <location>
        <begin position="57"/>
        <end position="143"/>
    </location>
</feature>
<organism evidence="4 5">
    <name type="scientific">Rhizobium freirei PRF 81</name>
    <dbReference type="NCBI Taxonomy" id="363754"/>
    <lineage>
        <taxon>Bacteria</taxon>
        <taxon>Pseudomonadati</taxon>
        <taxon>Pseudomonadota</taxon>
        <taxon>Alphaproteobacteria</taxon>
        <taxon>Hyphomicrobiales</taxon>
        <taxon>Rhizobiaceae</taxon>
        <taxon>Rhizobium/Agrobacterium group</taxon>
        <taxon>Rhizobium</taxon>
    </lineage>
</organism>
<dbReference type="InterPro" id="IPR029069">
    <property type="entry name" value="HotDog_dom_sf"/>
</dbReference>
<dbReference type="InterPro" id="IPR014166">
    <property type="entry name" value="Tol-Pal_acyl-CoA_thioesterase"/>
</dbReference>
<keyword evidence="5" id="KW-1185">Reference proteome</keyword>
<dbReference type="AlphaFoldDB" id="N6UAS6"/>
<dbReference type="InterPro" id="IPR006683">
    <property type="entry name" value="Thioestr_dom"/>
</dbReference>
<sequence>MTIVQSLLDGRSSAKEVPDIQGDAATMNSPFLIAGELEAGSHRLVQRVYYEDTDFSGLVYHARYLHFLERGRTDYLRCLGVEQRELLNADEEGLVFVVHRMEIDFKGPARMDDVLTISTVTEKAGGAKMVLSQEIRRDDTLLIAAKVIIAVINAKGRPRRLPEKLAAQMLAASETAG</sequence>
<dbReference type="SUPFAM" id="SSF54637">
    <property type="entry name" value="Thioesterase/thiol ester dehydrase-isomerase"/>
    <property type="match status" value="1"/>
</dbReference>
<evidence type="ECO:0000259" key="3">
    <source>
        <dbReference type="Pfam" id="PF03061"/>
    </source>
</evidence>
<evidence type="ECO:0000256" key="1">
    <source>
        <dbReference type="ARBA" id="ARBA00005953"/>
    </source>
</evidence>
<comment type="similarity">
    <text evidence="1">Belongs to the 4-hydroxybenzoyl-CoA thioesterase family.</text>
</comment>
<dbReference type="EMBL" id="AQHN01000056">
    <property type="protein sequence ID" value="ENN87298.1"/>
    <property type="molecule type" value="Genomic_DNA"/>
</dbReference>
<dbReference type="CDD" id="cd00586">
    <property type="entry name" value="4HBT"/>
    <property type="match status" value="1"/>
</dbReference>
<dbReference type="Pfam" id="PF03061">
    <property type="entry name" value="4HBT"/>
    <property type="match status" value="1"/>
</dbReference>
<dbReference type="STRING" id="363754.RHSP_25835"/>
<dbReference type="NCBIfam" id="TIGR02799">
    <property type="entry name" value="thio_ybgC"/>
    <property type="match status" value="1"/>
</dbReference>
<dbReference type="Gene3D" id="3.10.129.10">
    <property type="entry name" value="Hotdog Thioesterase"/>
    <property type="match status" value="1"/>
</dbReference>
<dbReference type="Proteomes" id="UP000012429">
    <property type="component" value="Unassembled WGS sequence"/>
</dbReference>
<evidence type="ECO:0000256" key="2">
    <source>
        <dbReference type="ARBA" id="ARBA00022801"/>
    </source>
</evidence>
<dbReference type="NCBIfam" id="TIGR00051">
    <property type="entry name" value="YbgC/FadM family acyl-CoA thioesterase"/>
    <property type="match status" value="1"/>
</dbReference>
<reference evidence="4 5" key="1">
    <citation type="journal article" date="2012" name="BMC Genomics">
        <title>Genomic basis of broad host range and environmental adaptability of Rhizobium tropici CIAT 899 and Rhizobium sp. PRF 81 which are used in inoculants for common bean (Phaseolus vulgaris L.).</title>
        <authorList>
            <person name="Ormeno-Orrillo E."/>
            <person name="Menna P."/>
            <person name="Almeida L.G."/>
            <person name="Ollero F.J."/>
            <person name="Nicolas M.F."/>
            <person name="Pains Rodrigues E."/>
            <person name="Shigueyoshi Nakatani A."/>
            <person name="Silva Batista J.S."/>
            <person name="Oliveira Chueire L.M."/>
            <person name="Souza R.C."/>
            <person name="Ribeiro Vasconcelos A.T."/>
            <person name="Megias M."/>
            <person name="Hungria M."/>
            <person name="Martinez-Romero E."/>
        </authorList>
    </citation>
    <scope>NUCLEOTIDE SEQUENCE [LARGE SCALE GENOMIC DNA]</scope>
    <source>
        <strain evidence="4 5">PRF 81</strain>
    </source>
</reference>
<keyword evidence="2" id="KW-0378">Hydrolase</keyword>
<dbReference type="GO" id="GO:0047617">
    <property type="term" value="F:fatty acyl-CoA hydrolase activity"/>
    <property type="evidence" value="ECO:0007669"/>
    <property type="project" value="TreeGrafter"/>
</dbReference>
<dbReference type="FunFam" id="3.10.129.10:FF:000004">
    <property type="entry name" value="Tol-pal system-associated acyl-CoA thioesterase"/>
    <property type="match status" value="1"/>
</dbReference>
<gene>
    <name evidence="4" type="ORF">RHSP_25835</name>
</gene>
<evidence type="ECO:0000313" key="4">
    <source>
        <dbReference type="EMBL" id="ENN87298.1"/>
    </source>
</evidence>
<comment type="caution">
    <text evidence="4">The sequence shown here is derived from an EMBL/GenBank/DDBJ whole genome shotgun (WGS) entry which is preliminary data.</text>
</comment>
<dbReference type="InterPro" id="IPR006684">
    <property type="entry name" value="YbgC/YbaW"/>
</dbReference>
<dbReference type="PANTHER" id="PTHR31793">
    <property type="entry name" value="4-HYDROXYBENZOYL-COA THIOESTERASE FAMILY MEMBER"/>
    <property type="match status" value="1"/>
</dbReference>